<organism evidence="1">
    <name type="scientific">marine sediment metagenome</name>
    <dbReference type="NCBI Taxonomy" id="412755"/>
    <lineage>
        <taxon>unclassified sequences</taxon>
        <taxon>metagenomes</taxon>
        <taxon>ecological metagenomes</taxon>
    </lineage>
</organism>
<dbReference type="EMBL" id="LAZR01001754">
    <property type="protein sequence ID" value="KKN39596.1"/>
    <property type="molecule type" value="Genomic_DNA"/>
</dbReference>
<accession>A0A0F9SRH0</accession>
<sequence>MADRFPTSELRKHSNQLIKFNKQYVRECEITPDVNPFDISDVDAYYKRIEQWDANQLRWKLNRCKLASSVKDIYEVFMIDEIKEKMPRNFLGHVNDDLNVYKKRCRIALEKLKTAERVVLQGAYLPEEQRRYGYQIEIDTGLRGFDENSTEIIKEGCKYILEDKGLKHITHEVCPIVLDNALALHYEINRRNVEKGFYDLDIKSGVIVRDIERNCVDFPLIKDIPYIKNGREILRLRVEVSREPDRSGRVGRIDIIKPIPYHPIFDKFVNKDAKYVWDKLLTMEEKYEITRLVYPVEAIQISTISYLHLNPTLARFLYAIGRERGTLKKGVPYLLTIGSETCVWAQKTRPAAQLTKETAKISKAEYEAKNPLELAEITENFMESLEKMERGLIDAHPRQDLFDSAVSTFEAWVEYDFDPNVIEPMLANMLYNHIAKIDPRLVSRNFLLMIEDQKEQGHEQWGWTKLWLDKYHTVKDTLSIDDWRHIIKLTKNPITSYLHTHDIDNLIANYGNLDPENREARIIEIRREFLDIDKFYYDIETLLLTDENFAEKWKTFIKMPFTKNIIFGHNITELMELQLLINNIKNELKVQRKKWKEKTPYDDWIDAFIQARDNDKIDVQGIDIGVAVEAYVSKSGGYMSVGVIDHHDNNWSGFQISDPASWFGGDSIRENWDEMTQEEQIQWASNNTDLEKDDFKGITKLGMENLLETTFMDEFFWSEMPCWDYENSEWDEACVLDSVYQDIDEISWSLR</sequence>
<protein>
    <submittedName>
        <fullName evidence="1">Uncharacterized protein</fullName>
    </submittedName>
</protein>
<gene>
    <name evidence="1" type="ORF">LCGC14_0741700</name>
</gene>
<reference evidence="1" key="1">
    <citation type="journal article" date="2015" name="Nature">
        <title>Complex archaea that bridge the gap between prokaryotes and eukaryotes.</title>
        <authorList>
            <person name="Spang A."/>
            <person name="Saw J.H."/>
            <person name="Jorgensen S.L."/>
            <person name="Zaremba-Niedzwiedzka K."/>
            <person name="Martijn J."/>
            <person name="Lind A.E."/>
            <person name="van Eijk R."/>
            <person name="Schleper C."/>
            <person name="Guy L."/>
            <person name="Ettema T.J."/>
        </authorList>
    </citation>
    <scope>NUCLEOTIDE SEQUENCE</scope>
</reference>
<dbReference type="AlphaFoldDB" id="A0A0F9SRH0"/>
<comment type="caution">
    <text evidence="1">The sequence shown here is derived from an EMBL/GenBank/DDBJ whole genome shotgun (WGS) entry which is preliminary data.</text>
</comment>
<name>A0A0F9SRH0_9ZZZZ</name>
<evidence type="ECO:0000313" key="1">
    <source>
        <dbReference type="EMBL" id="KKN39596.1"/>
    </source>
</evidence>
<proteinExistence type="predicted"/>